<dbReference type="AlphaFoldDB" id="A0A1I3XFM2"/>
<evidence type="ECO:0000313" key="3">
    <source>
        <dbReference type="Proteomes" id="UP000199025"/>
    </source>
</evidence>
<protein>
    <submittedName>
        <fullName evidence="2">CoA-transferase family III</fullName>
    </submittedName>
</protein>
<name>A0A1I3XFM2_9PSEU</name>
<dbReference type="SUPFAM" id="SSF89796">
    <property type="entry name" value="CoA-transferase family III (CaiB/BaiF)"/>
    <property type="match status" value="1"/>
</dbReference>
<proteinExistence type="predicted"/>
<accession>A0A1I3XFM2</accession>
<reference evidence="2 3" key="1">
    <citation type="submission" date="2016-10" db="EMBL/GenBank/DDBJ databases">
        <authorList>
            <person name="de Groot N.N."/>
        </authorList>
    </citation>
    <scope>NUCLEOTIDE SEQUENCE [LARGE SCALE GENOMIC DNA]</scope>
    <source>
        <strain evidence="2 3">DSM 44468</strain>
    </source>
</reference>
<dbReference type="InterPro" id="IPR023606">
    <property type="entry name" value="CoA-Trfase_III_dom_1_sf"/>
</dbReference>
<sequence length="415" mass="42271">MTGWSPESGGPLRGLRVAVCGSGAAVRHAGRLLASLGAVAETGEDGWREADGVIDASGAVPSTVDIPVVRTVDTTALEDWASSGAMMLTGRRDGPPLRCPGQPASLGWGALLATELLARVGGRAVMLPGPRVLAERAALAGLHRNAPCSADGRFVVPAAPAQGEPDWPIVLNGLVRRALSVERPGLVPRRHWHFPATVVVDLTSCWAGALCGHLLTLVGARVIKVEDPARPDPARNGPPEFFDLLHAGQESVSPGERGLDRLLRKADIVLEDGEGGVWAAPDVALPDWAEDNAGRRGAGGACWVRIDGGSGDEAAAAVGLVAFDAEAGVPAPCGDAIAEPLAGVHAALAAVACRLGGGRWVAELPLRAQAAAALMGSLEPGVAPSPAPPVARRPAGRAPEPGADTARVARELGLG</sequence>
<dbReference type="Pfam" id="PF02515">
    <property type="entry name" value="CoA_transf_3"/>
    <property type="match status" value="1"/>
</dbReference>
<dbReference type="EMBL" id="FORP01000015">
    <property type="protein sequence ID" value="SFK18323.1"/>
    <property type="molecule type" value="Genomic_DNA"/>
</dbReference>
<dbReference type="STRING" id="115433.SAMN05421835_11572"/>
<feature type="compositionally biased region" description="Low complexity" evidence="1">
    <location>
        <begin position="392"/>
        <end position="403"/>
    </location>
</feature>
<dbReference type="InterPro" id="IPR003673">
    <property type="entry name" value="CoA-Trfase_fam_III"/>
</dbReference>
<dbReference type="Proteomes" id="UP000199025">
    <property type="component" value="Unassembled WGS sequence"/>
</dbReference>
<dbReference type="RefSeq" id="WP_245783207.1">
    <property type="nucleotide sequence ID" value="NZ_FORP01000015.1"/>
</dbReference>
<evidence type="ECO:0000313" key="2">
    <source>
        <dbReference type="EMBL" id="SFK18323.1"/>
    </source>
</evidence>
<dbReference type="Gene3D" id="3.40.50.10540">
    <property type="entry name" value="Crotonobetainyl-coa:carnitine coa-transferase, domain 1"/>
    <property type="match status" value="1"/>
</dbReference>
<dbReference type="GO" id="GO:0016740">
    <property type="term" value="F:transferase activity"/>
    <property type="evidence" value="ECO:0007669"/>
    <property type="project" value="UniProtKB-KW"/>
</dbReference>
<keyword evidence="3" id="KW-1185">Reference proteome</keyword>
<keyword evidence="2" id="KW-0808">Transferase</keyword>
<gene>
    <name evidence="2" type="ORF">SAMN05421835_11572</name>
</gene>
<feature type="region of interest" description="Disordered" evidence="1">
    <location>
        <begin position="381"/>
        <end position="415"/>
    </location>
</feature>
<evidence type="ECO:0000256" key="1">
    <source>
        <dbReference type="SAM" id="MobiDB-lite"/>
    </source>
</evidence>
<organism evidence="2 3">
    <name type="scientific">Amycolatopsis sacchari</name>
    <dbReference type="NCBI Taxonomy" id="115433"/>
    <lineage>
        <taxon>Bacteria</taxon>
        <taxon>Bacillati</taxon>
        <taxon>Actinomycetota</taxon>
        <taxon>Actinomycetes</taxon>
        <taxon>Pseudonocardiales</taxon>
        <taxon>Pseudonocardiaceae</taxon>
        <taxon>Amycolatopsis</taxon>
    </lineage>
</organism>